<evidence type="ECO:0000256" key="2">
    <source>
        <dbReference type="ARBA" id="ARBA00026011"/>
    </source>
</evidence>
<name>A0AAW1Q2F4_9CHLO</name>
<dbReference type="GO" id="GO:0016491">
    <property type="term" value="F:oxidoreductase activity"/>
    <property type="evidence" value="ECO:0007669"/>
    <property type="project" value="UniProtKB-KW"/>
</dbReference>
<organism evidence="6 7">
    <name type="scientific">Symbiochloris irregularis</name>
    <dbReference type="NCBI Taxonomy" id="706552"/>
    <lineage>
        <taxon>Eukaryota</taxon>
        <taxon>Viridiplantae</taxon>
        <taxon>Chlorophyta</taxon>
        <taxon>core chlorophytes</taxon>
        <taxon>Trebouxiophyceae</taxon>
        <taxon>Trebouxiales</taxon>
        <taxon>Trebouxiaceae</taxon>
        <taxon>Symbiochloris</taxon>
    </lineage>
</organism>
<evidence type="ECO:0000313" key="7">
    <source>
        <dbReference type="Proteomes" id="UP001465755"/>
    </source>
</evidence>
<evidence type="ECO:0000256" key="3">
    <source>
        <dbReference type="ARBA" id="ARBA00034474"/>
    </source>
</evidence>
<proteinExistence type="inferred from homology"/>
<dbReference type="InterPro" id="IPR044166">
    <property type="entry name" value="FTRV"/>
</dbReference>
<dbReference type="PANTHER" id="PTHR46937">
    <property type="entry name" value="FERREDOXIN-THIOREDOXIN REDUCTASE, VARIABLE CHAIN"/>
    <property type="match status" value="1"/>
</dbReference>
<feature type="domain" description="Ferredoxin thioredoxin reductase alpha chain" evidence="5">
    <location>
        <begin position="15"/>
        <end position="86"/>
    </location>
</feature>
<dbReference type="SUPFAM" id="SSF50090">
    <property type="entry name" value="Electron transport accessory proteins"/>
    <property type="match status" value="1"/>
</dbReference>
<reference evidence="6 7" key="1">
    <citation type="journal article" date="2024" name="Nat. Commun.">
        <title>Phylogenomics reveals the evolutionary origins of lichenization in chlorophyte algae.</title>
        <authorList>
            <person name="Puginier C."/>
            <person name="Libourel C."/>
            <person name="Otte J."/>
            <person name="Skaloud P."/>
            <person name="Haon M."/>
            <person name="Grisel S."/>
            <person name="Petersen M."/>
            <person name="Berrin J.G."/>
            <person name="Delaux P.M."/>
            <person name="Dal Grande F."/>
            <person name="Keller J."/>
        </authorList>
    </citation>
    <scope>NUCLEOTIDE SEQUENCE [LARGE SCALE GENOMIC DNA]</scope>
    <source>
        <strain evidence="6 7">SAG 2036</strain>
    </source>
</reference>
<evidence type="ECO:0000313" key="6">
    <source>
        <dbReference type="EMBL" id="KAK9815038.1"/>
    </source>
</evidence>
<gene>
    <name evidence="6" type="ORF">WJX73_005725</name>
</gene>
<protein>
    <recommendedName>
        <fullName evidence="5">Ferredoxin thioredoxin reductase alpha chain domain-containing protein</fullName>
    </recommendedName>
</protein>
<dbReference type="InterPro" id="IPR004207">
    <property type="entry name" value="Fd_thioredoxin_Rdtase_alpha"/>
</dbReference>
<dbReference type="PANTHER" id="PTHR46937:SF4">
    <property type="entry name" value="FERREDOXIN-THIOREDOXIN REDUCTASE SUBUNIT A1, CHLOROPLASTIC"/>
    <property type="match status" value="1"/>
</dbReference>
<dbReference type="AlphaFoldDB" id="A0AAW1Q2F4"/>
<dbReference type="EMBL" id="JALJOQ010000001">
    <property type="protein sequence ID" value="KAK9815038.1"/>
    <property type="molecule type" value="Genomic_DNA"/>
</dbReference>
<evidence type="ECO:0000256" key="1">
    <source>
        <dbReference type="ARBA" id="ARBA00023002"/>
    </source>
</evidence>
<evidence type="ECO:0000259" key="5">
    <source>
        <dbReference type="Pfam" id="PF02941"/>
    </source>
</evidence>
<comment type="subunit">
    <text evidence="2">Heterodimer of subunit A (variable subunit) and subunit B (catalytic subunit). Heterodimeric FTR forms a complex with ferredoxin and thioredoxin.</text>
</comment>
<comment type="caution">
    <text evidence="6">The sequence shown here is derived from an EMBL/GenBank/DDBJ whole genome shotgun (WGS) entry which is preliminary data.</text>
</comment>
<evidence type="ECO:0000256" key="4">
    <source>
        <dbReference type="ARBA" id="ARBA00034490"/>
    </source>
</evidence>
<keyword evidence="7" id="KW-1185">Reference proteome</keyword>
<dbReference type="InterPro" id="IPR008990">
    <property type="entry name" value="Elect_transpt_acc-like_dom_sf"/>
</dbReference>
<dbReference type="Pfam" id="PF02941">
    <property type="entry name" value="FeThRed_A"/>
    <property type="match status" value="1"/>
</dbReference>
<dbReference type="GO" id="GO:0015979">
    <property type="term" value="P:photosynthesis"/>
    <property type="evidence" value="ECO:0007669"/>
    <property type="project" value="InterPro"/>
</dbReference>
<keyword evidence="1" id="KW-0560">Oxidoreductase</keyword>
<comment type="function">
    <text evidence="3">Variable subunit of the ferredoxin-thioredoxin reductase (FTR), which catalyzes the two-electron reduction of thioredoxins by the electrons provided by reduced ferredoxin.</text>
</comment>
<comment type="similarity">
    <text evidence="4">Belongs to the ferredoxin thioredoxin reductase alpha subunit family.</text>
</comment>
<dbReference type="Proteomes" id="UP001465755">
    <property type="component" value="Unassembled WGS sequence"/>
</dbReference>
<dbReference type="Gene3D" id="2.30.30.50">
    <property type="match status" value="1"/>
</dbReference>
<accession>A0AAW1Q2F4</accession>
<sequence length="91" mass="10076">MGGEEGELASDIKEGAKVKVTTDVTVFHVPKQPDYPLKDREGTVLEIVKFFKGSEISANLPYKCLFIDSLEDGKERKVIAHLAANEIELVE</sequence>